<name>A0ACC2SYS0_9FUNG</name>
<dbReference type="EMBL" id="QTSX02004012">
    <property type="protein sequence ID" value="KAJ9067539.1"/>
    <property type="molecule type" value="Genomic_DNA"/>
</dbReference>
<evidence type="ECO:0000313" key="1">
    <source>
        <dbReference type="EMBL" id="KAJ9067539.1"/>
    </source>
</evidence>
<evidence type="ECO:0000313" key="2">
    <source>
        <dbReference type="Proteomes" id="UP001165960"/>
    </source>
</evidence>
<proteinExistence type="predicted"/>
<accession>A0ACC2SYS0</accession>
<sequence length="144" mass="16218">MRSALIITWLLLPLEAAVFFTNGGGLSIFPAVTKGIHASSKAAGKVVEDPSPARPEHPCRLARRGRRRKGHGMKRQARRRSPSQRRTSSRRTQRNKEKNSFTHDHESNNLPSHKASLHVYMDEEASEIDPLPTSANMTFTEQYC</sequence>
<protein>
    <submittedName>
        <fullName evidence="1">Uncharacterized protein</fullName>
    </submittedName>
</protein>
<comment type="caution">
    <text evidence="1">The sequence shown here is derived from an EMBL/GenBank/DDBJ whole genome shotgun (WGS) entry which is preliminary data.</text>
</comment>
<dbReference type="Proteomes" id="UP001165960">
    <property type="component" value="Unassembled WGS sequence"/>
</dbReference>
<organism evidence="1 2">
    <name type="scientific">Entomophthora muscae</name>
    <dbReference type="NCBI Taxonomy" id="34485"/>
    <lineage>
        <taxon>Eukaryota</taxon>
        <taxon>Fungi</taxon>
        <taxon>Fungi incertae sedis</taxon>
        <taxon>Zoopagomycota</taxon>
        <taxon>Entomophthoromycotina</taxon>
        <taxon>Entomophthoromycetes</taxon>
        <taxon>Entomophthorales</taxon>
        <taxon>Entomophthoraceae</taxon>
        <taxon>Entomophthora</taxon>
    </lineage>
</organism>
<gene>
    <name evidence="1" type="ORF">DSO57_1038200</name>
</gene>
<keyword evidence="2" id="KW-1185">Reference proteome</keyword>
<reference evidence="1" key="1">
    <citation type="submission" date="2022-04" db="EMBL/GenBank/DDBJ databases">
        <title>Genome of the entomopathogenic fungus Entomophthora muscae.</title>
        <authorList>
            <person name="Elya C."/>
            <person name="Lovett B.R."/>
            <person name="Lee E."/>
            <person name="Macias A.M."/>
            <person name="Hajek A.E."/>
            <person name="De Bivort B.L."/>
            <person name="Kasson M.T."/>
            <person name="De Fine Licht H.H."/>
            <person name="Stajich J.E."/>
        </authorList>
    </citation>
    <scope>NUCLEOTIDE SEQUENCE</scope>
    <source>
        <strain evidence="1">Berkeley</strain>
    </source>
</reference>